<feature type="compositionally biased region" description="Low complexity" evidence="2">
    <location>
        <begin position="39"/>
        <end position="66"/>
    </location>
</feature>
<evidence type="ECO:0000259" key="3">
    <source>
        <dbReference type="PROSITE" id="PS50006"/>
    </source>
</evidence>
<dbReference type="EMBL" id="JGYQ01000007">
    <property type="protein sequence ID" value="KFI48655.1"/>
    <property type="molecule type" value="Genomic_DNA"/>
</dbReference>
<dbReference type="GeneID" id="303203933"/>
<dbReference type="OrthoDB" id="3254248at2"/>
<feature type="region of interest" description="Disordered" evidence="2">
    <location>
        <begin position="1"/>
        <end position="71"/>
    </location>
</feature>
<evidence type="ECO:0000313" key="4">
    <source>
        <dbReference type="EMBL" id="KFI48655.1"/>
    </source>
</evidence>
<dbReference type="RefSeq" id="WP_026502833.1">
    <property type="nucleotide sequence ID" value="NZ_JGYQ01000007.1"/>
</dbReference>
<dbReference type="PROSITE" id="PS50006">
    <property type="entry name" value="FHA_DOMAIN"/>
    <property type="match status" value="1"/>
</dbReference>
<dbReference type="SUPFAM" id="SSF49879">
    <property type="entry name" value="SMAD/FHA domain"/>
    <property type="match status" value="1"/>
</dbReference>
<dbReference type="InterPro" id="IPR008984">
    <property type="entry name" value="SMAD_FHA_dom_sf"/>
</dbReference>
<evidence type="ECO:0000256" key="1">
    <source>
        <dbReference type="ARBA" id="ARBA00022553"/>
    </source>
</evidence>
<accession>A0A086ZQ55</accession>
<feature type="domain" description="FHA" evidence="3">
    <location>
        <begin position="109"/>
        <end position="163"/>
    </location>
</feature>
<organism evidence="4 5">
    <name type="scientific">Bifidobacterium boum</name>
    <dbReference type="NCBI Taxonomy" id="78343"/>
    <lineage>
        <taxon>Bacteria</taxon>
        <taxon>Bacillati</taxon>
        <taxon>Actinomycetota</taxon>
        <taxon>Actinomycetes</taxon>
        <taxon>Bifidobacteriales</taxon>
        <taxon>Bifidobacteriaceae</taxon>
        <taxon>Bifidobacterium</taxon>
    </lineage>
</organism>
<dbReference type="Pfam" id="PF00498">
    <property type="entry name" value="FHA"/>
    <property type="match status" value="1"/>
</dbReference>
<evidence type="ECO:0000256" key="2">
    <source>
        <dbReference type="SAM" id="MobiDB-lite"/>
    </source>
</evidence>
<feature type="compositionally biased region" description="Pro residues" evidence="2">
    <location>
        <begin position="1"/>
        <end position="11"/>
    </location>
</feature>
<dbReference type="AlphaFoldDB" id="A0A086ZQ55"/>
<sequence length="197" mass="21702">MSALPYPPPPELGWYDEDATVMPQQTAETQPAANAQPVASAGTTTAANPPTTAEIAQTTAQPTTASQDDDDIDWEGTVLSTAFTASAPKQEYELYNEQTGQRIIVDTGVLLGRKPSQDLPQGVKAVKLDDPTRTISRNHAAISFDKDGLLWIEDYDSLNGTYIIRDNTETKVEHERMRLQAPCTIRIGDQFFTFEQR</sequence>
<dbReference type="Proteomes" id="UP000029093">
    <property type="component" value="Unassembled WGS sequence"/>
</dbReference>
<proteinExistence type="predicted"/>
<feature type="compositionally biased region" description="Polar residues" evidence="2">
    <location>
        <begin position="22"/>
        <end position="33"/>
    </location>
</feature>
<dbReference type="Gene3D" id="2.60.200.20">
    <property type="match status" value="1"/>
</dbReference>
<dbReference type="InterPro" id="IPR000253">
    <property type="entry name" value="FHA_dom"/>
</dbReference>
<comment type="caution">
    <text evidence="4">The sequence shown here is derived from an EMBL/GenBank/DDBJ whole genome shotgun (WGS) entry which is preliminary data.</text>
</comment>
<dbReference type="CDD" id="cd00060">
    <property type="entry name" value="FHA"/>
    <property type="match status" value="1"/>
</dbReference>
<evidence type="ECO:0000313" key="5">
    <source>
        <dbReference type="Proteomes" id="UP000029093"/>
    </source>
</evidence>
<protein>
    <submittedName>
        <fullName evidence="4">FHA domain containing protein</fullName>
    </submittedName>
</protein>
<keyword evidence="1" id="KW-0597">Phosphoprotein</keyword>
<name>A0A086ZQ55_9BIFI</name>
<gene>
    <name evidence="4" type="ORF">BBOU_0785</name>
</gene>
<reference evidence="4 5" key="1">
    <citation type="submission" date="2014-03" db="EMBL/GenBank/DDBJ databases">
        <title>Genomics of Bifidobacteria.</title>
        <authorList>
            <person name="Ventura M."/>
            <person name="Milani C."/>
            <person name="Lugli G.A."/>
        </authorList>
    </citation>
    <scope>NUCLEOTIDE SEQUENCE [LARGE SCALE GENOMIC DNA]</scope>
    <source>
        <strain evidence="4 5">LMG 10736</strain>
    </source>
</reference>
<keyword evidence="5" id="KW-1185">Reference proteome</keyword>